<protein>
    <submittedName>
        <fullName evidence="1">Uncharacterized protein</fullName>
    </submittedName>
</protein>
<organism evidence="1">
    <name type="scientific">Pithovirus LCDPAC01</name>
    <dbReference type="NCBI Taxonomy" id="2506600"/>
    <lineage>
        <taxon>Viruses</taxon>
        <taxon>Pithoviruses</taxon>
    </lineage>
</organism>
<gene>
    <name evidence="1" type="ORF">LCDPAC01_01480</name>
</gene>
<reference evidence="1" key="1">
    <citation type="journal article" date="2019" name="MBio">
        <title>Virus Genomes from Deep Sea Sediments Expand the Ocean Megavirome and Support Independent Origins of Viral Gigantism.</title>
        <authorList>
            <person name="Backstrom D."/>
            <person name="Yutin N."/>
            <person name="Jorgensen S.L."/>
            <person name="Dharamshi J."/>
            <person name="Homa F."/>
            <person name="Zaremba-Niedwiedzka K."/>
            <person name="Spang A."/>
            <person name="Wolf Y.I."/>
            <person name="Koonin E.V."/>
            <person name="Ettema T.J."/>
        </authorList>
    </citation>
    <scope>NUCLEOTIDE SEQUENCE</scope>
</reference>
<proteinExistence type="predicted"/>
<accession>A0A481YNJ8</accession>
<dbReference type="EMBL" id="MK500284">
    <property type="protein sequence ID" value="QBK84667.1"/>
    <property type="molecule type" value="Genomic_DNA"/>
</dbReference>
<name>A0A481YNJ8_9VIRU</name>
<sequence>MAMDLSKSVFEYAIARGELRDGDTYIKKLRNVEKHLKNSSTEEITKQIRSLIDRNSTTGELGTVIKKELLRRIKGSSFRITRDIHGSYIYISPDDIEGETGFLSTDLDSKNLDIVWKSIIREDIKVGHDSKNIVSIRDGLGNIIRNPNIKTTRGKIVYETPTINYDERTSELYIQIMKL</sequence>
<evidence type="ECO:0000313" key="1">
    <source>
        <dbReference type="EMBL" id="QBK84667.1"/>
    </source>
</evidence>